<dbReference type="AlphaFoldDB" id="A0A9X2Q1U8"/>
<name>A0A9X2Q1U8_9BACT</name>
<organism evidence="2 3">
    <name type="scientific">Salinibacter ruber</name>
    <dbReference type="NCBI Taxonomy" id="146919"/>
    <lineage>
        <taxon>Bacteria</taxon>
        <taxon>Pseudomonadati</taxon>
        <taxon>Rhodothermota</taxon>
        <taxon>Rhodothermia</taxon>
        <taxon>Rhodothermales</taxon>
        <taxon>Salinibacteraceae</taxon>
        <taxon>Salinibacter</taxon>
    </lineage>
</organism>
<comment type="caution">
    <text evidence="2">The sequence shown here is derived from an EMBL/GenBank/DDBJ whole genome shotgun (WGS) entry which is preliminary data.</text>
</comment>
<evidence type="ECO:0000256" key="1">
    <source>
        <dbReference type="SAM" id="MobiDB-lite"/>
    </source>
</evidence>
<dbReference type="EMBL" id="JANUAU010000010">
    <property type="protein sequence ID" value="MCS3678894.1"/>
    <property type="molecule type" value="Genomic_DNA"/>
</dbReference>
<evidence type="ECO:0000313" key="2">
    <source>
        <dbReference type="EMBL" id="MCS3678894.1"/>
    </source>
</evidence>
<sequence>MDMTESPNAAHDTAEREIAPPNATLGGRKQGIVIFKNMKVVDCKKLARLMFVITTEDAGDTERGRGDGLSGLGRRSPRCAFRDTRLSDHNYLTLWDSSSFYFSS</sequence>
<dbReference type="Proteomes" id="UP001155027">
    <property type="component" value="Unassembled WGS sequence"/>
</dbReference>
<accession>A0A9X2Q1U8</accession>
<reference evidence="2" key="1">
    <citation type="submission" date="2022-08" db="EMBL/GenBank/DDBJ databases">
        <title>Genomic Encyclopedia of Type Strains, Phase V (KMG-V): Genome sequencing to study the core and pangenomes of soil and plant-associated prokaryotes.</title>
        <authorList>
            <person name="Whitman W."/>
        </authorList>
    </citation>
    <scope>NUCLEOTIDE SEQUENCE</scope>
    <source>
        <strain evidence="2">0</strain>
    </source>
</reference>
<gene>
    <name evidence="2" type="ORF">GGP71_002836</name>
</gene>
<proteinExistence type="predicted"/>
<protein>
    <submittedName>
        <fullName evidence="2">Uncharacterized protein</fullName>
    </submittedName>
</protein>
<evidence type="ECO:0000313" key="3">
    <source>
        <dbReference type="Proteomes" id="UP001155027"/>
    </source>
</evidence>
<feature type="region of interest" description="Disordered" evidence="1">
    <location>
        <begin position="1"/>
        <end position="23"/>
    </location>
</feature>